<reference evidence="4" key="1">
    <citation type="journal article" date="2019" name="Int. J. Syst. Evol. Microbiol.">
        <title>The Global Catalogue of Microorganisms (GCM) 10K type strain sequencing project: providing services to taxonomists for standard genome sequencing and annotation.</title>
        <authorList>
            <consortium name="The Broad Institute Genomics Platform"/>
            <consortium name="The Broad Institute Genome Sequencing Center for Infectious Disease"/>
            <person name="Wu L."/>
            <person name="Ma J."/>
        </authorList>
    </citation>
    <scope>NUCLEOTIDE SEQUENCE [LARGE SCALE GENOMIC DNA]</scope>
    <source>
        <strain evidence="4">JCM 16950</strain>
    </source>
</reference>
<keyword evidence="4" id="KW-1185">Reference proteome</keyword>
<protein>
    <submittedName>
        <fullName evidence="3">Nitroreductase family deazaflavin-dependent oxidoreductase</fullName>
    </submittedName>
</protein>
<proteinExistence type="inferred from homology"/>
<evidence type="ECO:0000256" key="1">
    <source>
        <dbReference type="ARBA" id="ARBA00008710"/>
    </source>
</evidence>
<evidence type="ECO:0000313" key="4">
    <source>
        <dbReference type="Proteomes" id="UP001500540"/>
    </source>
</evidence>
<organism evidence="3 4">
    <name type="scientific">Microbacterium kribbense</name>
    <dbReference type="NCBI Taxonomy" id="433645"/>
    <lineage>
        <taxon>Bacteria</taxon>
        <taxon>Bacillati</taxon>
        <taxon>Actinomycetota</taxon>
        <taxon>Actinomycetes</taxon>
        <taxon>Micrococcales</taxon>
        <taxon>Microbacteriaceae</taxon>
        <taxon>Microbacterium</taxon>
    </lineage>
</organism>
<dbReference type="Proteomes" id="UP001500540">
    <property type="component" value="Unassembled WGS sequence"/>
</dbReference>
<dbReference type="Gene3D" id="2.30.110.10">
    <property type="entry name" value="Electron Transport, Fmn-binding Protein, Chain A"/>
    <property type="match status" value="1"/>
</dbReference>
<dbReference type="InterPro" id="IPR004378">
    <property type="entry name" value="F420H2_quin_Rdtase"/>
</dbReference>
<comment type="catalytic activity">
    <reaction evidence="2">
        <text>oxidized coenzyme F420-(gamma-L-Glu)(n) + a quinol + H(+) = reduced coenzyme F420-(gamma-L-Glu)(n) + a quinone</text>
        <dbReference type="Rhea" id="RHEA:39663"/>
        <dbReference type="Rhea" id="RHEA-COMP:12939"/>
        <dbReference type="Rhea" id="RHEA-COMP:14378"/>
        <dbReference type="ChEBI" id="CHEBI:15378"/>
        <dbReference type="ChEBI" id="CHEBI:24646"/>
        <dbReference type="ChEBI" id="CHEBI:132124"/>
        <dbReference type="ChEBI" id="CHEBI:133980"/>
        <dbReference type="ChEBI" id="CHEBI:139511"/>
    </reaction>
</comment>
<dbReference type="Pfam" id="PF04075">
    <property type="entry name" value="F420H2_quin_red"/>
    <property type="match status" value="1"/>
</dbReference>
<name>A0ABP7G2Z7_9MICO</name>
<dbReference type="InterPro" id="IPR012349">
    <property type="entry name" value="Split_barrel_FMN-bd"/>
</dbReference>
<comment type="similarity">
    <text evidence="1">Belongs to the F420H(2)-dependent quinone reductase family.</text>
</comment>
<accession>A0ABP7G2Z7</accession>
<sequence length="151" mass="16512">MTGADPWEGYSVAGQKDWTQQIIDEFREHDGTVTLAPFGRHLVLLHHVGAKSGTARVTPVRSIRTDDDTWLIAASKAGAPVNPGWYHNLLAHPDITIEVPGEGEVAVHVDELTGAARDAGWAQFTSQAPGFQEYEKKTTRVIPVLALHRRG</sequence>
<gene>
    <name evidence="3" type="ORF">GCM10022240_03050</name>
</gene>
<dbReference type="PANTHER" id="PTHR39428:SF1">
    <property type="entry name" value="F420H(2)-DEPENDENT QUINONE REDUCTASE RV1261C"/>
    <property type="match status" value="1"/>
</dbReference>
<evidence type="ECO:0000256" key="2">
    <source>
        <dbReference type="ARBA" id="ARBA00049106"/>
    </source>
</evidence>
<dbReference type="NCBIfam" id="TIGR00026">
    <property type="entry name" value="hi_GC_TIGR00026"/>
    <property type="match status" value="1"/>
</dbReference>
<evidence type="ECO:0000313" key="3">
    <source>
        <dbReference type="EMBL" id="GAA3753466.1"/>
    </source>
</evidence>
<dbReference type="PANTHER" id="PTHR39428">
    <property type="entry name" value="F420H(2)-DEPENDENT QUINONE REDUCTASE RV1261C"/>
    <property type="match status" value="1"/>
</dbReference>
<comment type="caution">
    <text evidence="3">The sequence shown here is derived from an EMBL/GenBank/DDBJ whole genome shotgun (WGS) entry which is preliminary data.</text>
</comment>
<dbReference type="EMBL" id="BAABAF010000001">
    <property type="protein sequence ID" value="GAA3753466.1"/>
    <property type="molecule type" value="Genomic_DNA"/>
</dbReference>